<gene>
    <name evidence="1" type="ORF">ERS852381_00960</name>
</gene>
<reference evidence="1 2" key="1">
    <citation type="submission" date="2015-09" db="EMBL/GenBank/DDBJ databases">
        <authorList>
            <consortium name="Pathogen Informatics"/>
        </authorList>
    </citation>
    <scope>NUCLEOTIDE SEQUENCE [LARGE SCALE GENOMIC DNA]</scope>
    <source>
        <strain evidence="1 2">2789STDY5608823</strain>
    </source>
</reference>
<dbReference type="InterPro" id="IPR023214">
    <property type="entry name" value="HAD_sf"/>
</dbReference>
<sequence>MIKAVIFDMDGTLVDTERLGIRAWKAGAAELGLAIDEALIHQFIGRTLPDVMNILDKHYGSHETAEAIYVRHKEIRDEMVKTDLELKAGAAECIDELLAAGYHVGLATSSRHVTAERNLKAFGLFDKFETVTCGEDVVHGKPDPEMYLLACERAGFTPEECAVVEDSRNGCVSGITAGCHVFAVPDIVPLPQDVVDGCEAVLDTLFDLAAAVKAVR</sequence>
<name>A0A174BT37_9ACTN</name>
<organism evidence="1 2">
    <name type="scientific">Collinsella aerofaciens</name>
    <dbReference type="NCBI Taxonomy" id="74426"/>
    <lineage>
        <taxon>Bacteria</taxon>
        <taxon>Bacillati</taxon>
        <taxon>Actinomycetota</taxon>
        <taxon>Coriobacteriia</taxon>
        <taxon>Coriobacteriales</taxon>
        <taxon>Coriobacteriaceae</taxon>
        <taxon>Collinsella</taxon>
    </lineage>
</organism>
<dbReference type="SUPFAM" id="SSF56784">
    <property type="entry name" value="HAD-like"/>
    <property type="match status" value="1"/>
</dbReference>
<evidence type="ECO:0000313" key="1">
    <source>
        <dbReference type="EMBL" id="CUO02840.1"/>
    </source>
</evidence>
<dbReference type="InterPro" id="IPR023198">
    <property type="entry name" value="PGP-like_dom2"/>
</dbReference>
<dbReference type="SFLD" id="SFLDG01135">
    <property type="entry name" value="C1.5.6:_HAD__Beta-PGM__Phospha"/>
    <property type="match status" value="1"/>
</dbReference>
<dbReference type="Pfam" id="PF13419">
    <property type="entry name" value="HAD_2"/>
    <property type="match status" value="1"/>
</dbReference>
<dbReference type="NCBIfam" id="TIGR01509">
    <property type="entry name" value="HAD-SF-IA-v3"/>
    <property type="match status" value="1"/>
</dbReference>
<dbReference type="GO" id="GO:0016787">
    <property type="term" value="F:hydrolase activity"/>
    <property type="evidence" value="ECO:0007669"/>
    <property type="project" value="UniProtKB-KW"/>
</dbReference>
<dbReference type="Gene3D" id="3.40.50.1000">
    <property type="entry name" value="HAD superfamily/HAD-like"/>
    <property type="match status" value="1"/>
</dbReference>
<accession>A0A174BT37</accession>
<dbReference type="RefSeq" id="WP_055286235.1">
    <property type="nucleotide sequence ID" value="NZ_CYYP01000007.1"/>
</dbReference>
<dbReference type="EC" id="3.1.3.-" evidence="1"/>
<dbReference type="SFLD" id="SFLDS00003">
    <property type="entry name" value="Haloacid_Dehalogenase"/>
    <property type="match status" value="1"/>
</dbReference>
<keyword evidence="1" id="KW-0378">Hydrolase</keyword>
<dbReference type="InterPro" id="IPR041492">
    <property type="entry name" value="HAD_2"/>
</dbReference>
<dbReference type="PANTHER" id="PTHR18901:SF38">
    <property type="entry name" value="PSEUDOURIDINE-5'-PHOSPHATASE"/>
    <property type="match status" value="1"/>
</dbReference>
<dbReference type="SFLD" id="SFLDG01129">
    <property type="entry name" value="C1.5:_HAD__Beta-PGM__Phosphata"/>
    <property type="match status" value="1"/>
</dbReference>
<dbReference type="AlphaFoldDB" id="A0A174BT37"/>
<dbReference type="Gene3D" id="1.10.150.240">
    <property type="entry name" value="Putative phosphatase, domain 2"/>
    <property type="match status" value="1"/>
</dbReference>
<evidence type="ECO:0000313" key="2">
    <source>
        <dbReference type="Proteomes" id="UP000095468"/>
    </source>
</evidence>
<dbReference type="EMBL" id="CYYP01000007">
    <property type="protein sequence ID" value="CUO02840.1"/>
    <property type="molecule type" value="Genomic_DNA"/>
</dbReference>
<dbReference type="InterPro" id="IPR036412">
    <property type="entry name" value="HAD-like_sf"/>
</dbReference>
<dbReference type="InterPro" id="IPR006439">
    <property type="entry name" value="HAD-SF_hydro_IA"/>
</dbReference>
<dbReference type="PRINTS" id="PR00413">
    <property type="entry name" value="HADHALOGNASE"/>
</dbReference>
<dbReference type="PANTHER" id="PTHR18901">
    <property type="entry name" value="2-DEOXYGLUCOSE-6-PHOSPHATE PHOSPHATASE 2"/>
    <property type="match status" value="1"/>
</dbReference>
<dbReference type="NCBIfam" id="TIGR01549">
    <property type="entry name" value="HAD-SF-IA-v1"/>
    <property type="match status" value="1"/>
</dbReference>
<protein>
    <submittedName>
        <fullName evidence="1">Phosphorylated carbohydrates phosphatase TM_1254</fullName>
        <ecNumber evidence="1">3.1.3.-</ecNumber>
    </submittedName>
</protein>
<proteinExistence type="predicted"/>
<dbReference type="Proteomes" id="UP000095468">
    <property type="component" value="Unassembled WGS sequence"/>
</dbReference>